<proteinExistence type="predicted"/>
<reference evidence="5" key="2">
    <citation type="submission" date="2012-11" db="EMBL/GenBank/DDBJ databases">
        <authorList>
            <person name="Kuo A."/>
            <person name="Curtis B.A."/>
            <person name="Tanifuji G."/>
            <person name="Burki F."/>
            <person name="Gruber A."/>
            <person name="Irimia M."/>
            <person name="Maruyama S."/>
            <person name="Arias M.C."/>
            <person name="Ball S.G."/>
            <person name="Gile G.H."/>
            <person name="Hirakawa Y."/>
            <person name="Hopkins J.F."/>
            <person name="Rensing S.A."/>
            <person name="Schmutz J."/>
            <person name="Symeonidi A."/>
            <person name="Elias M."/>
            <person name="Eveleigh R.J."/>
            <person name="Herman E.K."/>
            <person name="Klute M.J."/>
            <person name="Nakayama T."/>
            <person name="Obornik M."/>
            <person name="Reyes-Prieto A."/>
            <person name="Armbrust E.V."/>
            <person name="Aves S.J."/>
            <person name="Beiko R.G."/>
            <person name="Coutinho P."/>
            <person name="Dacks J.B."/>
            <person name="Durnford D.G."/>
            <person name="Fast N.M."/>
            <person name="Green B.R."/>
            <person name="Grisdale C."/>
            <person name="Hempe F."/>
            <person name="Henrissat B."/>
            <person name="Hoppner M.P."/>
            <person name="Ishida K.-I."/>
            <person name="Kim E."/>
            <person name="Koreny L."/>
            <person name="Kroth P.G."/>
            <person name="Liu Y."/>
            <person name="Malik S.-B."/>
            <person name="Maier U.G."/>
            <person name="McRose D."/>
            <person name="Mock T."/>
            <person name="Neilson J.A."/>
            <person name="Onodera N.T."/>
            <person name="Poole A.M."/>
            <person name="Pritham E.J."/>
            <person name="Richards T.A."/>
            <person name="Rocap G."/>
            <person name="Roy S.W."/>
            <person name="Sarai C."/>
            <person name="Schaack S."/>
            <person name="Shirato S."/>
            <person name="Slamovits C.H."/>
            <person name="Spencer D.F."/>
            <person name="Suzuki S."/>
            <person name="Worden A.Z."/>
            <person name="Zauner S."/>
            <person name="Barry K."/>
            <person name="Bell C."/>
            <person name="Bharti A.K."/>
            <person name="Crow J.A."/>
            <person name="Grimwood J."/>
            <person name="Kramer R."/>
            <person name="Lindquist E."/>
            <person name="Lucas S."/>
            <person name="Salamov A."/>
            <person name="McFadden G.I."/>
            <person name="Lane C.E."/>
            <person name="Keeling P.J."/>
            <person name="Gray M.W."/>
            <person name="Grigoriev I.V."/>
            <person name="Archibald J.M."/>
        </authorList>
    </citation>
    <scope>NUCLEOTIDE SEQUENCE</scope>
    <source>
        <strain evidence="5">CCMP2712</strain>
    </source>
</reference>
<dbReference type="Proteomes" id="UP000011087">
    <property type="component" value="Unassembled WGS sequence"/>
</dbReference>
<dbReference type="Gene3D" id="3.10.350.10">
    <property type="entry name" value="LysM domain"/>
    <property type="match status" value="1"/>
</dbReference>
<dbReference type="InterPro" id="IPR036779">
    <property type="entry name" value="LysM_dom_sf"/>
</dbReference>
<dbReference type="AlphaFoldDB" id="L1I765"/>
<dbReference type="CDD" id="cd00118">
    <property type="entry name" value="LysM"/>
    <property type="match status" value="1"/>
</dbReference>
<evidence type="ECO:0000259" key="2">
    <source>
        <dbReference type="PROSITE" id="PS51782"/>
    </source>
</evidence>
<dbReference type="STRING" id="905079.L1I765"/>
<keyword evidence="5" id="KW-1185">Reference proteome</keyword>
<dbReference type="Pfam" id="PF01476">
    <property type="entry name" value="LysM"/>
    <property type="match status" value="2"/>
</dbReference>
<accession>L1I765</accession>
<feature type="domain" description="LysM" evidence="2">
    <location>
        <begin position="650"/>
        <end position="697"/>
    </location>
</feature>
<feature type="chain" id="PRO_5008769663" description="LysM domain-containing protein" evidence="1">
    <location>
        <begin position="28"/>
        <end position="751"/>
    </location>
</feature>
<dbReference type="HOGENOM" id="CLU_370670_0_0_1"/>
<name>L1I765_GUITC</name>
<dbReference type="OrthoDB" id="10621505at2759"/>
<dbReference type="PaxDb" id="55529-EKX32098"/>
<dbReference type="KEGG" id="gtt:GUITHDRAFT_148849"/>
<evidence type="ECO:0000313" key="3">
    <source>
        <dbReference type="EMBL" id="EKX32098.1"/>
    </source>
</evidence>
<dbReference type="PROSITE" id="PS00022">
    <property type="entry name" value="EGF_1"/>
    <property type="match status" value="1"/>
</dbReference>
<evidence type="ECO:0000313" key="4">
    <source>
        <dbReference type="EnsemblProtists" id="EKX32098"/>
    </source>
</evidence>
<dbReference type="SUPFAM" id="SSF54106">
    <property type="entry name" value="LysM domain"/>
    <property type="match status" value="1"/>
</dbReference>
<organism evidence="3">
    <name type="scientific">Guillardia theta (strain CCMP2712)</name>
    <name type="common">Cryptophyte</name>
    <dbReference type="NCBI Taxonomy" id="905079"/>
    <lineage>
        <taxon>Eukaryota</taxon>
        <taxon>Cryptophyceae</taxon>
        <taxon>Pyrenomonadales</taxon>
        <taxon>Geminigeraceae</taxon>
        <taxon>Guillardia</taxon>
    </lineage>
</organism>
<dbReference type="PROSITE" id="PS51782">
    <property type="entry name" value="LYSM"/>
    <property type="match status" value="1"/>
</dbReference>
<dbReference type="InterPro" id="IPR056844">
    <property type="entry name" value="SibA-E_N"/>
</dbReference>
<evidence type="ECO:0000256" key="1">
    <source>
        <dbReference type="SAM" id="SignalP"/>
    </source>
</evidence>
<sequence>MINLGPSCFAAILSCLLLSCCITSTLSSISVNANGGHFRYGSVSWKKMQQQPPVVEFTIEAVFRRDYSSANFKGSGTDGLLVSGDRFKPSGYETIMFDFGDGTILMPMTFVVEGYSIQEDWIYSVATFQHTYPLLLSTTAFSYTTTFKGCCRHSDLVNNAHTSWILTNSINVRDDGGSPQLSSIPVHTVVKKARPSDADPHVFIPAGKVGEIPGGRRGQLTWRLPSAIGAATLNTEAPRNLASFQLDSSTGKMTILAGPVYDSDNPSSLSRCDVTKICSGNMSAGLYDVVVEVREGNSTATLEFAIRLVELQANEAIPNITTGAQDIFYPAFSSYRNLGYVGFSIPKMVFSSSTSMQGMGIGFSFSRLPPGAQLSVINGGRSVSTYVCSAGSGYCRESTGTACNQSSSSCTCLPPDTGKVCNPAGSDCHGGSQCSTCWSQQACPTPDASIELSWTPSWGQDGVTVICVNAIAKRNDPTRCVEIEVFKDTRPVLWSSYSQDLDPYSNTTFAYVGRVLSFTLYANDTNCFDSSNITMGSMPPGAFLDPQGFSTALVPMLAFSSIGVADGSTRACPTQHVTFHWNIPITYGGYKGRHCFYATVAKCKYAVSMEQTIAEIAAIFGTDWIQIFNLNAMTSPDIILFRHQVLNVGHLYSVAVGDSLDSIARRFGTSPRSIMFLNYELGELNSTNITVGNEICIIANSCFGEIQSFWDQNPKPDQSLERWYADVMAAYNELRRAKAAALASSGALPPV</sequence>
<dbReference type="InterPro" id="IPR000742">
    <property type="entry name" value="EGF"/>
</dbReference>
<dbReference type="EMBL" id="JH993211">
    <property type="protein sequence ID" value="EKX32098.1"/>
    <property type="molecule type" value="Genomic_DNA"/>
</dbReference>
<reference evidence="3 5" key="1">
    <citation type="journal article" date="2012" name="Nature">
        <title>Algal genomes reveal evolutionary mosaicism and the fate of nucleomorphs.</title>
        <authorList>
            <consortium name="DOE Joint Genome Institute"/>
            <person name="Curtis B.A."/>
            <person name="Tanifuji G."/>
            <person name="Burki F."/>
            <person name="Gruber A."/>
            <person name="Irimia M."/>
            <person name="Maruyama S."/>
            <person name="Arias M.C."/>
            <person name="Ball S.G."/>
            <person name="Gile G.H."/>
            <person name="Hirakawa Y."/>
            <person name="Hopkins J.F."/>
            <person name="Kuo A."/>
            <person name="Rensing S.A."/>
            <person name="Schmutz J."/>
            <person name="Symeonidi A."/>
            <person name="Elias M."/>
            <person name="Eveleigh R.J."/>
            <person name="Herman E.K."/>
            <person name="Klute M.J."/>
            <person name="Nakayama T."/>
            <person name="Obornik M."/>
            <person name="Reyes-Prieto A."/>
            <person name="Armbrust E.V."/>
            <person name="Aves S.J."/>
            <person name="Beiko R.G."/>
            <person name="Coutinho P."/>
            <person name="Dacks J.B."/>
            <person name="Durnford D.G."/>
            <person name="Fast N.M."/>
            <person name="Green B.R."/>
            <person name="Grisdale C.J."/>
            <person name="Hempel F."/>
            <person name="Henrissat B."/>
            <person name="Hoppner M.P."/>
            <person name="Ishida K."/>
            <person name="Kim E."/>
            <person name="Koreny L."/>
            <person name="Kroth P.G."/>
            <person name="Liu Y."/>
            <person name="Malik S.B."/>
            <person name="Maier U.G."/>
            <person name="McRose D."/>
            <person name="Mock T."/>
            <person name="Neilson J.A."/>
            <person name="Onodera N.T."/>
            <person name="Poole A.M."/>
            <person name="Pritham E.J."/>
            <person name="Richards T.A."/>
            <person name="Rocap G."/>
            <person name="Roy S.W."/>
            <person name="Sarai C."/>
            <person name="Schaack S."/>
            <person name="Shirato S."/>
            <person name="Slamovits C.H."/>
            <person name="Spencer D.F."/>
            <person name="Suzuki S."/>
            <person name="Worden A.Z."/>
            <person name="Zauner S."/>
            <person name="Barry K."/>
            <person name="Bell C."/>
            <person name="Bharti A.K."/>
            <person name="Crow J.A."/>
            <person name="Grimwood J."/>
            <person name="Kramer R."/>
            <person name="Lindquist E."/>
            <person name="Lucas S."/>
            <person name="Salamov A."/>
            <person name="McFadden G.I."/>
            <person name="Lane C.E."/>
            <person name="Keeling P.J."/>
            <person name="Gray M.W."/>
            <person name="Grigoriev I.V."/>
            <person name="Archibald J.M."/>
        </authorList>
    </citation>
    <scope>NUCLEOTIDE SEQUENCE</scope>
    <source>
        <strain evidence="3 5">CCMP2712</strain>
    </source>
</reference>
<dbReference type="SMART" id="SM00257">
    <property type="entry name" value="LysM"/>
    <property type="match status" value="2"/>
</dbReference>
<reference evidence="4" key="3">
    <citation type="submission" date="2016-03" db="UniProtKB">
        <authorList>
            <consortium name="EnsemblProtists"/>
        </authorList>
    </citation>
    <scope>IDENTIFICATION</scope>
</reference>
<keyword evidence="1" id="KW-0732">Signal</keyword>
<dbReference type="RefSeq" id="XP_005819078.1">
    <property type="nucleotide sequence ID" value="XM_005819021.1"/>
</dbReference>
<dbReference type="InterPro" id="IPR018392">
    <property type="entry name" value="LysM"/>
</dbReference>
<gene>
    <name evidence="3" type="ORF">GUITHDRAFT_148849</name>
</gene>
<dbReference type="EnsemblProtists" id="EKX32098">
    <property type="protein sequence ID" value="EKX32098"/>
    <property type="gene ID" value="GUITHDRAFT_148849"/>
</dbReference>
<dbReference type="Pfam" id="PF24907">
    <property type="entry name" value="SIBA-E_N"/>
    <property type="match status" value="1"/>
</dbReference>
<evidence type="ECO:0000313" key="5">
    <source>
        <dbReference type="Proteomes" id="UP000011087"/>
    </source>
</evidence>
<protein>
    <recommendedName>
        <fullName evidence="2">LysM domain-containing protein</fullName>
    </recommendedName>
</protein>
<feature type="signal peptide" evidence="1">
    <location>
        <begin position="1"/>
        <end position="27"/>
    </location>
</feature>
<dbReference type="GeneID" id="17288832"/>